<organism evidence="1 2">
    <name type="scientific">Oedothorax gibbosus</name>
    <dbReference type="NCBI Taxonomy" id="931172"/>
    <lineage>
        <taxon>Eukaryota</taxon>
        <taxon>Metazoa</taxon>
        <taxon>Ecdysozoa</taxon>
        <taxon>Arthropoda</taxon>
        <taxon>Chelicerata</taxon>
        <taxon>Arachnida</taxon>
        <taxon>Araneae</taxon>
        <taxon>Araneomorphae</taxon>
        <taxon>Entelegynae</taxon>
        <taxon>Araneoidea</taxon>
        <taxon>Linyphiidae</taxon>
        <taxon>Erigoninae</taxon>
        <taxon>Oedothorax</taxon>
    </lineage>
</organism>
<sequence length="208" mass="23718">MMMNGTNAVYGCPPVQHHMSHSSPEYDTKLFYPSTDQQHHSYGYQPDPAEPATGHLPPHQIINESNGLSYTNLDTSAGQSSSGHQHYRHHYSSSNYYNQTLEYDIHPDNNIAYHHHHHPGGYYHHHHQAMSRTSRTTMYQDSSAAGYQGGFAEHHSVQQECVQQMNGGAVVAPYQRPVQQQPVPTYKWMQIKRSLPKQPGEYSNYLLC</sequence>
<gene>
    <name evidence="1" type="ORF">JTE90_018585</name>
</gene>
<dbReference type="EMBL" id="JAFNEN010000661">
    <property type="protein sequence ID" value="KAG8178898.1"/>
    <property type="molecule type" value="Genomic_DNA"/>
</dbReference>
<reference evidence="1 2" key="1">
    <citation type="journal article" date="2022" name="Nat. Ecol. Evol.">
        <title>A masculinizing supergene underlies an exaggerated male reproductive morph in a spider.</title>
        <authorList>
            <person name="Hendrickx F."/>
            <person name="De Corte Z."/>
            <person name="Sonet G."/>
            <person name="Van Belleghem S.M."/>
            <person name="Kostlbacher S."/>
            <person name="Vangestel C."/>
        </authorList>
    </citation>
    <scope>NUCLEOTIDE SEQUENCE [LARGE SCALE GENOMIC DNA]</scope>
    <source>
        <strain evidence="1">W744_W776</strain>
    </source>
</reference>
<comment type="caution">
    <text evidence="1">The sequence shown here is derived from an EMBL/GenBank/DDBJ whole genome shotgun (WGS) entry which is preliminary data.</text>
</comment>
<protein>
    <submittedName>
        <fullName evidence="1">Uncharacterized protein</fullName>
    </submittedName>
</protein>
<accession>A0AAV6U4Y2</accession>
<evidence type="ECO:0000313" key="1">
    <source>
        <dbReference type="EMBL" id="KAG8178898.1"/>
    </source>
</evidence>
<dbReference type="Proteomes" id="UP000827092">
    <property type="component" value="Unassembled WGS sequence"/>
</dbReference>
<proteinExistence type="predicted"/>
<dbReference type="AlphaFoldDB" id="A0AAV6U4Y2"/>
<keyword evidence="2" id="KW-1185">Reference proteome</keyword>
<name>A0AAV6U4Y2_9ARAC</name>
<evidence type="ECO:0000313" key="2">
    <source>
        <dbReference type="Proteomes" id="UP000827092"/>
    </source>
</evidence>